<feature type="domain" description="Protein kinase" evidence="2">
    <location>
        <begin position="128"/>
        <end position="455"/>
    </location>
</feature>
<dbReference type="Gene3D" id="1.10.510.10">
    <property type="entry name" value="Transferase(Phosphotransferase) domain 1"/>
    <property type="match status" value="1"/>
</dbReference>
<dbReference type="Proteomes" id="UP000308199">
    <property type="component" value="Unassembled WGS sequence"/>
</dbReference>
<sequence length="649" mass="74388">MASTTANVEVAWSDIHAVMEMKNSTTTPEFLKAYRQLLNYARMVFCSQKNRRFVLGVTLMGDNTIAFYVFDRSGVLRSEKFDIMNEPVKLVRMVVELKKGGDDTNIIKEKEMVVSLENVEYPIEKTLHVEHSVRGRGTTCFLTEYEGTKYVIKDSWVDDSRTKLEHEVLEKVSDVEGVPTIVAHEEVEVRKVKDTTATDRRVLSDNDHWKDKEEWKEFGDAETRAHRRIMMRPYGEPLESFTCLHELLTAIKDIIKIIEDLIERKVLHRDISINNLVLALSNPKDPKSRRRGYIIDFDFALDLDNMSDDVAKGRRTGTLPFMALQMMVSENYNNVPHAYYHDLESVLYVLCWLCTAQEGPNSTPRSRDFRFEESEIARWAGIGIDDPNLDGIRRAKTTIMKDDIEFGAVILDNFAPYFQPLRECVESMRKLLIFRGEYTPEDREETNTIIQQWRLNVGEKIPAKLLSMVPLCDRVAKEVFESLYSIIDKTLDELEKTDAMSPGPILTSTVEGAGMESLSVQQEGENVKVRHIMERSTAYKGQKVIEELKKKEAEKEMELHTIEEEASGPEDVSEATHPFHKSWASSNLKNSPQNDTEAASNSGTLLPSFTLISTGTKRPNSPVFESELRSINSSKRRRHDLEPKLWTTR</sequence>
<dbReference type="EMBL" id="SGPK01000149">
    <property type="protein sequence ID" value="THH07325.1"/>
    <property type="molecule type" value="Genomic_DNA"/>
</dbReference>
<reference evidence="3 4" key="1">
    <citation type="submission" date="2019-02" db="EMBL/GenBank/DDBJ databases">
        <title>Genome sequencing of the rare red list fungi Phellinidium pouzarii.</title>
        <authorList>
            <person name="Buettner E."/>
            <person name="Kellner H."/>
        </authorList>
    </citation>
    <scope>NUCLEOTIDE SEQUENCE [LARGE SCALE GENOMIC DNA]</scope>
    <source>
        <strain evidence="3 4">DSM 108285</strain>
    </source>
</reference>
<dbReference type="SUPFAM" id="SSF56112">
    <property type="entry name" value="Protein kinase-like (PK-like)"/>
    <property type="match status" value="1"/>
</dbReference>
<dbReference type="Pfam" id="PF17667">
    <property type="entry name" value="Pkinase_fungal"/>
    <property type="match status" value="1"/>
</dbReference>
<gene>
    <name evidence="3" type="ORF">EW145_g3467</name>
</gene>
<dbReference type="PROSITE" id="PS50011">
    <property type="entry name" value="PROTEIN_KINASE_DOM"/>
    <property type="match status" value="1"/>
</dbReference>
<dbReference type="InterPro" id="IPR040976">
    <property type="entry name" value="Pkinase_fungal"/>
</dbReference>
<dbReference type="PROSITE" id="PS00109">
    <property type="entry name" value="PROTEIN_KINASE_TYR"/>
    <property type="match status" value="1"/>
</dbReference>
<feature type="compositionally biased region" description="Polar residues" evidence="1">
    <location>
        <begin position="583"/>
        <end position="619"/>
    </location>
</feature>
<evidence type="ECO:0000313" key="3">
    <source>
        <dbReference type="EMBL" id="THH07325.1"/>
    </source>
</evidence>
<name>A0A4S4L7F5_9AGAM</name>
<dbReference type="GO" id="GO:0005524">
    <property type="term" value="F:ATP binding"/>
    <property type="evidence" value="ECO:0007669"/>
    <property type="project" value="InterPro"/>
</dbReference>
<comment type="caution">
    <text evidence="3">The sequence shown here is derived from an EMBL/GenBank/DDBJ whole genome shotgun (WGS) entry which is preliminary data.</text>
</comment>
<evidence type="ECO:0000259" key="2">
    <source>
        <dbReference type="PROSITE" id="PS50011"/>
    </source>
</evidence>
<dbReference type="InterPro" id="IPR008266">
    <property type="entry name" value="Tyr_kinase_AS"/>
</dbReference>
<keyword evidence="4" id="KW-1185">Reference proteome</keyword>
<dbReference type="AlphaFoldDB" id="A0A4S4L7F5"/>
<dbReference type="GO" id="GO:0004672">
    <property type="term" value="F:protein kinase activity"/>
    <property type="evidence" value="ECO:0007669"/>
    <property type="project" value="InterPro"/>
</dbReference>
<protein>
    <recommendedName>
        <fullName evidence="2">Protein kinase domain-containing protein</fullName>
    </recommendedName>
</protein>
<accession>A0A4S4L7F5</accession>
<organism evidence="3 4">
    <name type="scientific">Phellinidium pouzarii</name>
    <dbReference type="NCBI Taxonomy" id="167371"/>
    <lineage>
        <taxon>Eukaryota</taxon>
        <taxon>Fungi</taxon>
        <taxon>Dikarya</taxon>
        <taxon>Basidiomycota</taxon>
        <taxon>Agaricomycotina</taxon>
        <taxon>Agaricomycetes</taxon>
        <taxon>Hymenochaetales</taxon>
        <taxon>Hymenochaetaceae</taxon>
        <taxon>Phellinidium</taxon>
    </lineage>
</organism>
<evidence type="ECO:0000313" key="4">
    <source>
        <dbReference type="Proteomes" id="UP000308199"/>
    </source>
</evidence>
<dbReference type="InterPro" id="IPR000719">
    <property type="entry name" value="Prot_kinase_dom"/>
</dbReference>
<evidence type="ECO:0000256" key="1">
    <source>
        <dbReference type="SAM" id="MobiDB-lite"/>
    </source>
</evidence>
<proteinExistence type="predicted"/>
<feature type="region of interest" description="Disordered" evidence="1">
    <location>
        <begin position="564"/>
        <end position="649"/>
    </location>
</feature>
<dbReference type="PANTHER" id="PTHR38248">
    <property type="entry name" value="FUNK1 6"/>
    <property type="match status" value="1"/>
</dbReference>
<dbReference type="InterPro" id="IPR011009">
    <property type="entry name" value="Kinase-like_dom_sf"/>
</dbReference>
<dbReference type="OrthoDB" id="5584477at2759"/>
<dbReference type="PANTHER" id="PTHR38248:SF2">
    <property type="entry name" value="FUNK1 11"/>
    <property type="match status" value="1"/>
</dbReference>
<feature type="compositionally biased region" description="Acidic residues" evidence="1">
    <location>
        <begin position="564"/>
        <end position="573"/>
    </location>
</feature>